<dbReference type="EMBL" id="CP155571">
    <property type="protein sequence ID" value="XFO72781.1"/>
    <property type="molecule type" value="Genomic_DNA"/>
</dbReference>
<proteinExistence type="predicted"/>
<evidence type="ECO:0000313" key="1">
    <source>
        <dbReference type="EMBL" id="XFO72781.1"/>
    </source>
</evidence>
<name>A0ABZ3J3Y3_SPOA4</name>
<evidence type="ECO:0000313" key="2">
    <source>
        <dbReference type="Proteomes" id="UP000216052"/>
    </source>
</evidence>
<keyword evidence="2" id="KW-1185">Reference proteome</keyword>
<dbReference type="Proteomes" id="UP000216052">
    <property type="component" value="Chromosome"/>
</dbReference>
<gene>
    <name evidence="1" type="ORF">SPACI_028340</name>
</gene>
<protein>
    <recommendedName>
        <fullName evidence="3">InsA N-terminal domain-containing protein</fullName>
    </recommendedName>
</protein>
<sequence>MALNRCSCGSKFFENVDVTPAGVKEKRYFTRCKQCGLVIAAHGCRARRQEHLVLSYVLHNIGWLPGKVYHMLSR</sequence>
<evidence type="ECO:0008006" key="3">
    <source>
        <dbReference type="Google" id="ProtNLM"/>
    </source>
</evidence>
<accession>A0ABZ3J3Y3</accession>
<organism evidence="1 2">
    <name type="scientific">Sporomusa acidovorans (strain ATCC 49682 / DSM 3132 / Mol)</name>
    <dbReference type="NCBI Taxonomy" id="1123286"/>
    <lineage>
        <taxon>Bacteria</taxon>
        <taxon>Bacillati</taxon>
        <taxon>Bacillota</taxon>
        <taxon>Negativicutes</taxon>
        <taxon>Selenomonadales</taxon>
        <taxon>Sporomusaceae</taxon>
        <taxon>Sporomusa</taxon>
    </lineage>
</organism>
<reference evidence="1" key="1">
    <citation type="submission" date="2024-05" db="EMBL/GenBank/DDBJ databases">
        <title>Isolation and characterization of Sporomusa carbonis sp. nov., a carboxydotrophic hydrogenogen in the genus of Sporomusa isolated from a charcoal burning pile.</title>
        <authorList>
            <person name="Boeer T."/>
            <person name="Rosenbaum F."/>
            <person name="Eysell L."/>
            <person name="Mueller V."/>
            <person name="Daniel R."/>
            <person name="Poehlein A."/>
        </authorList>
    </citation>
    <scope>NUCLEOTIDE SEQUENCE [LARGE SCALE GENOMIC DNA]</scope>
    <source>
        <strain evidence="1">DSM 3132</strain>
    </source>
</reference>